<feature type="compositionally biased region" description="Basic and acidic residues" evidence="1">
    <location>
        <begin position="9"/>
        <end position="27"/>
    </location>
</feature>
<comment type="caution">
    <text evidence="2">The sequence shown here is derived from an EMBL/GenBank/DDBJ whole genome shotgun (WGS) entry which is preliminary data.</text>
</comment>
<dbReference type="Proteomes" id="UP000707451">
    <property type="component" value="Unassembled WGS sequence"/>
</dbReference>
<feature type="region of interest" description="Disordered" evidence="1">
    <location>
        <begin position="1"/>
        <end position="51"/>
    </location>
</feature>
<evidence type="ECO:0000313" key="2">
    <source>
        <dbReference type="EMBL" id="KAG9064761.1"/>
    </source>
</evidence>
<name>A0A9P7XPF0_9FUNG</name>
<dbReference type="EMBL" id="JAHRHY010000013">
    <property type="protein sequence ID" value="KAG9064761.1"/>
    <property type="molecule type" value="Genomic_DNA"/>
</dbReference>
<evidence type="ECO:0000313" key="3">
    <source>
        <dbReference type="Proteomes" id="UP000707451"/>
    </source>
</evidence>
<keyword evidence="3" id="KW-1185">Reference proteome</keyword>
<accession>A0A9P7XPF0</accession>
<reference evidence="2" key="1">
    <citation type="submission" date="2021-06" db="EMBL/GenBank/DDBJ databases">
        <title>Genome Sequence of Mortierella hyaline Strain SCG-10, a Cold-Adapted, Nitrate-Reducing Fungus Isolated from Soil in Minnesota, USA.</title>
        <authorList>
            <person name="Aldossari N."/>
        </authorList>
    </citation>
    <scope>NUCLEOTIDE SEQUENCE</scope>
    <source>
        <strain evidence="2">SCG-10</strain>
    </source>
</reference>
<dbReference type="OrthoDB" id="2421493at2759"/>
<proteinExistence type="predicted"/>
<organism evidence="2 3">
    <name type="scientific">Linnemannia hyalina</name>
    <dbReference type="NCBI Taxonomy" id="64524"/>
    <lineage>
        <taxon>Eukaryota</taxon>
        <taxon>Fungi</taxon>
        <taxon>Fungi incertae sedis</taxon>
        <taxon>Mucoromycota</taxon>
        <taxon>Mortierellomycotina</taxon>
        <taxon>Mortierellomycetes</taxon>
        <taxon>Mortierellales</taxon>
        <taxon>Mortierellaceae</taxon>
        <taxon>Linnemannia</taxon>
    </lineage>
</organism>
<gene>
    <name evidence="2" type="ORF">KI688_003020</name>
</gene>
<protein>
    <submittedName>
        <fullName evidence="2">Uncharacterized protein</fullName>
    </submittedName>
</protein>
<evidence type="ECO:0000256" key="1">
    <source>
        <dbReference type="SAM" id="MobiDB-lite"/>
    </source>
</evidence>
<sequence length="226" mass="25301">MSKTITLQEYRELQQRDREREQDDSFNKSHVRNKSISNAQLPSPPHPTTMYTAEDQLKRTNTVPHVSASTLPSAALPSAAPAANSATAIVTTSGPASSSFSATASQQKLAQNQQQILAQMQQQQQQHAQQQLVHQQLHTQQQQTSPTPFTPIYTIDAFITRYAHKLQSLDHSIKGKVLTAGTLKSDPSQGQRRRELYSSISSYEAKLLEYEDKIEKLFRLKICNGK</sequence>
<dbReference type="AlphaFoldDB" id="A0A9P7XPF0"/>